<sequence>MSRLQVRVLLDTGPSDGEIADIEALFDQLGMDAAAEGHSYGGPPPSSAFLIVVNVPLVEFLDTFAVRTGDGVTVFRRLALSLLGMRADARRWGRPHGLRLEDSHGGLNVLLPGDLPEHAYAGLLAVDLSGFDRSSPPANVEWHHRSQRWLAYPTVGRRRVGRRLPDRRRGPGPTPGVRQLRGEEVQHLWSLVEDGARSVITWQRAQIVLWSGSGWSIAAVARQALMSEHRVAAIVENFNADGMASLAVDYTGGRRVSLRPDELDAARAIASSPPAEVGVPEPAWTARCLADFLVADGAVEDIELDAAGALLRQPSVATTG</sequence>
<dbReference type="RefSeq" id="WP_204009194.1">
    <property type="nucleotide sequence ID" value="NZ_BOPG01000089.1"/>
</dbReference>
<dbReference type="Proteomes" id="UP000612585">
    <property type="component" value="Unassembled WGS sequence"/>
</dbReference>
<dbReference type="EMBL" id="BOPG01000089">
    <property type="protein sequence ID" value="GIJ63130.1"/>
    <property type="molecule type" value="Genomic_DNA"/>
</dbReference>
<protein>
    <submittedName>
        <fullName evidence="1">Uncharacterized protein</fullName>
    </submittedName>
</protein>
<proteinExistence type="predicted"/>
<evidence type="ECO:0000313" key="2">
    <source>
        <dbReference type="Proteomes" id="UP000612585"/>
    </source>
</evidence>
<dbReference type="InterPro" id="IPR009057">
    <property type="entry name" value="Homeodomain-like_sf"/>
</dbReference>
<comment type="caution">
    <text evidence="1">The sequence shown here is derived from an EMBL/GenBank/DDBJ whole genome shotgun (WGS) entry which is preliminary data.</text>
</comment>
<dbReference type="AlphaFoldDB" id="A0A8J4E5J3"/>
<evidence type="ECO:0000313" key="1">
    <source>
        <dbReference type="EMBL" id="GIJ63130.1"/>
    </source>
</evidence>
<dbReference type="SUPFAM" id="SSF46689">
    <property type="entry name" value="Homeodomain-like"/>
    <property type="match status" value="1"/>
</dbReference>
<keyword evidence="2" id="KW-1185">Reference proteome</keyword>
<reference evidence="1" key="1">
    <citation type="submission" date="2021-01" db="EMBL/GenBank/DDBJ databases">
        <title>Whole genome shotgun sequence of Virgisporangium aurantiacum NBRC 16421.</title>
        <authorList>
            <person name="Komaki H."/>
            <person name="Tamura T."/>
        </authorList>
    </citation>
    <scope>NUCLEOTIDE SEQUENCE</scope>
    <source>
        <strain evidence="1">NBRC 16421</strain>
    </source>
</reference>
<accession>A0A8J4E5J3</accession>
<gene>
    <name evidence="1" type="ORF">Vau01_106460</name>
</gene>
<organism evidence="1 2">
    <name type="scientific">Virgisporangium aurantiacum</name>
    <dbReference type="NCBI Taxonomy" id="175570"/>
    <lineage>
        <taxon>Bacteria</taxon>
        <taxon>Bacillati</taxon>
        <taxon>Actinomycetota</taxon>
        <taxon>Actinomycetes</taxon>
        <taxon>Micromonosporales</taxon>
        <taxon>Micromonosporaceae</taxon>
        <taxon>Virgisporangium</taxon>
    </lineage>
</organism>
<name>A0A8J4E5J3_9ACTN</name>